<dbReference type="PANTHER" id="PTHR30302">
    <property type="entry name" value="HYDROGENASE 1 MATURATION PROTEASE"/>
    <property type="match status" value="1"/>
</dbReference>
<name>A0A401HRI4_9EURY</name>
<dbReference type="GO" id="GO:0016485">
    <property type="term" value="P:protein processing"/>
    <property type="evidence" value="ECO:0007669"/>
    <property type="project" value="TreeGrafter"/>
</dbReference>
<sequence length="175" mass="19707">MEELNPSYFKDIMVLGCGNILFGDDGFGFHVIEKLKDLLTEEEKKRVALVDAGTGAPQQVLSLIDETTKTKKIIVVDIIDYNLKPGEIKILKKEDLPDPKHSRLDIHNWPLAGILKEVCEKYNIDILVVGCQGKYIPKPDVYIGLSKEVEKGVDKAVEIILKEIRNNSREGYDGR</sequence>
<dbReference type="AlphaFoldDB" id="A0A401HRI4"/>
<evidence type="ECO:0000256" key="3">
    <source>
        <dbReference type="ARBA" id="ARBA00022750"/>
    </source>
</evidence>
<dbReference type="OrthoDB" id="85598at2157"/>
<protein>
    <submittedName>
        <fullName evidence="5">Coenzyme F420 hydrogenase subunit delta</fullName>
    </submittedName>
</protein>
<keyword evidence="3" id="KW-0064">Aspartyl protease</keyword>
<dbReference type="GO" id="GO:0004190">
    <property type="term" value="F:aspartic-type endopeptidase activity"/>
    <property type="evidence" value="ECO:0007669"/>
    <property type="project" value="UniProtKB-KW"/>
</dbReference>
<dbReference type="PANTHER" id="PTHR30302:SF1">
    <property type="entry name" value="HYDROGENASE 2 MATURATION PROTEASE"/>
    <property type="match status" value="1"/>
</dbReference>
<gene>
    <name evidence="5" type="ORF">MHHB_P1032</name>
</gene>
<keyword evidence="2" id="KW-0645">Protease</keyword>
<comment type="caution">
    <text evidence="5">The sequence shown here is derived from an EMBL/GenBank/DDBJ whole genome shotgun (WGS) entry which is preliminary data.</text>
</comment>
<evidence type="ECO:0000256" key="4">
    <source>
        <dbReference type="ARBA" id="ARBA00022801"/>
    </source>
</evidence>
<dbReference type="Gene3D" id="3.40.50.1450">
    <property type="entry name" value="HybD-like"/>
    <property type="match status" value="1"/>
</dbReference>
<dbReference type="EMBL" id="BFAX01000004">
    <property type="protein sequence ID" value="GBF36802.1"/>
    <property type="molecule type" value="Genomic_DNA"/>
</dbReference>
<dbReference type="InterPro" id="IPR023430">
    <property type="entry name" value="Pept_HybD-like_dom_sf"/>
</dbReference>
<reference evidence="5 6" key="1">
    <citation type="journal article" date="2019" name="Int. J. Syst. Evol. Microbiol.">
        <title>Methanofervidicoccus abyssi gen. nov., sp. nov., a hydrogenotrophic methanogen, isolated from a hydrothermal vent chimney in the Mid-Cayman Spreading Center, the Caribbean Sea.</title>
        <authorList>
            <person name="Sakai S."/>
            <person name="Takaki Y."/>
            <person name="Miyazaki M."/>
            <person name="Ogawara M."/>
            <person name="Yanagawa K."/>
            <person name="Miyazaki J."/>
            <person name="Takai K."/>
        </authorList>
    </citation>
    <scope>NUCLEOTIDE SEQUENCE [LARGE SCALE GENOMIC DNA]</scope>
    <source>
        <strain evidence="5 6">HHB</strain>
    </source>
</reference>
<dbReference type="SUPFAM" id="SSF53163">
    <property type="entry name" value="HybD-like"/>
    <property type="match status" value="1"/>
</dbReference>
<organism evidence="5 6">
    <name type="scientific">Methanofervidicoccus abyssi</name>
    <dbReference type="NCBI Taxonomy" id="2082189"/>
    <lineage>
        <taxon>Archaea</taxon>
        <taxon>Methanobacteriati</taxon>
        <taxon>Methanobacteriota</taxon>
        <taxon>Methanomada group</taxon>
        <taxon>Methanococci</taxon>
        <taxon>Methanococcales</taxon>
        <taxon>Methanofervidicoccus</taxon>
    </lineage>
</organism>
<dbReference type="PRINTS" id="PR00446">
    <property type="entry name" value="HYDRGNUPTAKE"/>
</dbReference>
<evidence type="ECO:0000256" key="2">
    <source>
        <dbReference type="ARBA" id="ARBA00022670"/>
    </source>
</evidence>
<keyword evidence="6" id="KW-1185">Reference proteome</keyword>
<proteinExistence type="inferred from homology"/>
<dbReference type="Pfam" id="PF01750">
    <property type="entry name" value="HycI"/>
    <property type="match status" value="1"/>
</dbReference>
<evidence type="ECO:0000313" key="6">
    <source>
        <dbReference type="Proteomes" id="UP000290527"/>
    </source>
</evidence>
<comment type="similarity">
    <text evidence="1">Belongs to the peptidase A31 family.</text>
</comment>
<dbReference type="Proteomes" id="UP000290527">
    <property type="component" value="Unassembled WGS sequence"/>
</dbReference>
<dbReference type="GO" id="GO:0008047">
    <property type="term" value="F:enzyme activator activity"/>
    <property type="evidence" value="ECO:0007669"/>
    <property type="project" value="InterPro"/>
</dbReference>
<accession>A0A401HRI4</accession>
<dbReference type="NCBIfam" id="TIGR00072">
    <property type="entry name" value="hydrog_prot"/>
    <property type="match status" value="1"/>
</dbReference>
<dbReference type="InterPro" id="IPR000671">
    <property type="entry name" value="Peptidase_A31"/>
</dbReference>
<dbReference type="InterPro" id="IPR004411">
    <property type="entry name" value="Pept_A31_F420-red_hyd_d"/>
</dbReference>
<keyword evidence="4" id="KW-0378">Hydrolase</keyword>
<dbReference type="FunFam" id="3.40.50.1450:FF:000005">
    <property type="entry name" value="Hydrogenase maturation protease HycI"/>
    <property type="match status" value="1"/>
</dbReference>
<dbReference type="RefSeq" id="WP_131007629.1">
    <property type="nucleotide sequence ID" value="NZ_BFAX01000004.1"/>
</dbReference>
<evidence type="ECO:0000313" key="5">
    <source>
        <dbReference type="EMBL" id="GBF36802.1"/>
    </source>
</evidence>
<evidence type="ECO:0000256" key="1">
    <source>
        <dbReference type="ARBA" id="ARBA00006814"/>
    </source>
</evidence>
<dbReference type="NCBIfam" id="TIGR00130">
    <property type="entry name" value="frhD"/>
    <property type="match status" value="1"/>
</dbReference>
<dbReference type="CDD" id="cd06064">
    <property type="entry name" value="H2MP_F420-Reduc"/>
    <property type="match status" value="1"/>
</dbReference>